<dbReference type="STRING" id="84022.CACET_c30870"/>
<evidence type="ECO:0000313" key="2">
    <source>
        <dbReference type="EMBL" id="AKL96531.1"/>
    </source>
</evidence>
<proteinExistence type="predicted"/>
<dbReference type="SUPFAM" id="SSF158791">
    <property type="entry name" value="MgtE N-terminal domain-like"/>
    <property type="match status" value="1"/>
</dbReference>
<dbReference type="EMBL" id="CP009687">
    <property type="protein sequence ID" value="AKL96531.1"/>
    <property type="molecule type" value="Genomic_DNA"/>
</dbReference>
<name>A0A0G3WD26_9CLOT</name>
<sequence>MGMPDSSDSAMKLSKSFSKIKVLDPLNKITYLGGIPMTIFRVNLLKFLKKGDIKALKELINGVDIIKLTHVFKQLKPEEQAIVFKHLKKERALQVFEGLGRERQSILLKHLSRDKVRRSTAKVHAINNSEIMLQDAYDRRFYPNGQ</sequence>
<keyword evidence="3" id="KW-1185">Reference proteome</keyword>
<dbReference type="Pfam" id="PF03448">
    <property type="entry name" value="MgtE_N"/>
    <property type="match status" value="1"/>
</dbReference>
<dbReference type="InterPro" id="IPR006668">
    <property type="entry name" value="Mg_transptr_MgtE_intracell_dom"/>
</dbReference>
<organism evidence="2 3">
    <name type="scientific">Clostridium aceticum</name>
    <dbReference type="NCBI Taxonomy" id="84022"/>
    <lineage>
        <taxon>Bacteria</taxon>
        <taxon>Bacillati</taxon>
        <taxon>Bacillota</taxon>
        <taxon>Clostridia</taxon>
        <taxon>Eubacteriales</taxon>
        <taxon>Clostridiaceae</taxon>
        <taxon>Clostridium</taxon>
    </lineage>
</organism>
<dbReference type="Proteomes" id="UP000035704">
    <property type="component" value="Chromosome"/>
</dbReference>
<feature type="domain" description="Magnesium transporter MgtE intracellular" evidence="1">
    <location>
        <begin position="67"/>
        <end position="119"/>
    </location>
</feature>
<gene>
    <name evidence="2" type="primary">mgtE2</name>
    <name evidence="2" type="ORF">CACET_c30870</name>
</gene>
<dbReference type="AlphaFoldDB" id="A0A0G3WD26"/>
<dbReference type="PATRIC" id="fig|84022.6.peg.3147"/>
<reference evidence="2 3" key="1">
    <citation type="submission" date="2014-10" db="EMBL/GenBank/DDBJ databases">
        <title>Genome sequence of Clostridium aceticum DSM 1496.</title>
        <authorList>
            <person name="Poehlein A."/>
            <person name="Schiel-Bengelsdorf B."/>
            <person name="Gottschalk G."/>
            <person name="Duerre P."/>
            <person name="Daniel R."/>
        </authorList>
    </citation>
    <scope>NUCLEOTIDE SEQUENCE [LARGE SCALE GENOMIC DNA]</scope>
    <source>
        <strain evidence="2 3">DSM 1496</strain>
    </source>
</reference>
<accession>A0A0G3WD26</accession>
<dbReference type="KEGG" id="cace:CACET_c30870"/>
<evidence type="ECO:0000313" key="3">
    <source>
        <dbReference type="Proteomes" id="UP000035704"/>
    </source>
</evidence>
<evidence type="ECO:0000259" key="1">
    <source>
        <dbReference type="Pfam" id="PF03448"/>
    </source>
</evidence>
<protein>
    <submittedName>
        <fullName evidence="2">Mg/Co/Ni transporter MgtE</fullName>
    </submittedName>
</protein>
<dbReference type="InterPro" id="IPR038076">
    <property type="entry name" value="MgtE_N_sf"/>
</dbReference>
<dbReference type="Gene3D" id="1.25.60.10">
    <property type="entry name" value="MgtE N-terminal domain-like"/>
    <property type="match status" value="1"/>
</dbReference>